<feature type="non-terminal residue" evidence="1">
    <location>
        <position position="1"/>
    </location>
</feature>
<reference evidence="1" key="1">
    <citation type="submission" date="2016-05" db="EMBL/GenBank/DDBJ databases">
        <authorList>
            <person name="Lavstsen T."/>
            <person name="Jespersen J.S."/>
        </authorList>
    </citation>
    <scope>NUCLEOTIDE SEQUENCE</scope>
    <source>
        <tissue evidence="1">Brain</tissue>
    </source>
</reference>
<evidence type="ECO:0000313" key="1">
    <source>
        <dbReference type="EMBL" id="SBR88368.1"/>
    </source>
</evidence>
<dbReference type="EMBL" id="HAEG01010913">
    <property type="protein sequence ID" value="SBR88368.1"/>
    <property type="molecule type" value="Transcribed_RNA"/>
</dbReference>
<reference evidence="1" key="2">
    <citation type="submission" date="2016-06" db="EMBL/GenBank/DDBJ databases">
        <title>The genome of a short-lived fish provides insights into sex chromosome evolution and the genetic control of aging.</title>
        <authorList>
            <person name="Reichwald K."/>
            <person name="Felder M."/>
            <person name="Petzold A."/>
            <person name="Koch P."/>
            <person name="Groth M."/>
            <person name="Platzer M."/>
        </authorList>
    </citation>
    <scope>NUCLEOTIDE SEQUENCE</scope>
    <source>
        <tissue evidence="1">Brain</tissue>
    </source>
</reference>
<accession>A0A1A8Q4I5</accession>
<sequence length="48" mass="5274">LLHGWSGAEVLLGNTSLLRANDAPPAGTKRLWMFLLENGEQTLSLRLI</sequence>
<protein>
    <submittedName>
        <fullName evidence="1">Bromo adjacent homology domain containing 1</fullName>
    </submittedName>
</protein>
<gene>
    <name evidence="1" type="primary">BAHD1</name>
</gene>
<dbReference type="AlphaFoldDB" id="A0A1A8Q4I5"/>
<proteinExistence type="predicted"/>
<organism evidence="1">
    <name type="scientific">Nothobranchius pienaari</name>
    <dbReference type="NCBI Taxonomy" id="704102"/>
    <lineage>
        <taxon>Eukaryota</taxon>
        <taxon>Metazoa</taxon>
        <taxon>Chordata</taxon>
        <taxon>Craniata</taxon>
        <taxon>Vertebrata</taxon>
        <taxon>Euteleostomi</taxon>
        <taxon>Actinopterygii</taxon>
        <taxon>Neopterygii</taxon>
        <taxon>Teleostei</taxon>
        <taxon>Neoteleostei</taxon>
        <taxon>Acanthomorphata</taxon>
        <taxon>Ovalentaria</taxon>
        <taxon>Atherinomorphae</taxon>
        <taxon>Cyprinodontiformes</taxon>
        <taxon>Nothobranchiidae</taxon>
        <taxon>Nothobranchius</taxon>
    </lineage>
</organism>
<name>A0A1A8Q4I5_9TELE</name>